<protein>
    <submittedName>
        <fullName evidence="1">Uncharacterized protein</fullName>
    </submittedName>
</protein>
<dbReference type="AlphaFoldDB" id="A0A6N2NLM6"/>
<accession>A0A6N2NLM6</accession>
<organism evidence="1">
    <name type="scientific">Salix viminalis</name>
    <name type="common">Common osier</name>
    <name type="synonym">Basket willow</name>
    <dbReference type="NCBI Taxonomy" id="40686"/>
    <lineage>
        <taxon>Eukaryota</taxon>
        <taxon>Viridiplantae</taxon>
        <taxon>Streptophyta</taxon>
        <taxon>Embryophyta</taxon>
        <taxon>Tracheophyta</taxon>
        <taxon>Spermatophyta</taxon>
        <taxon>Magnoliopsida</taxon>
        <taxon>eudicotyledons</taxon>
        <taxon>Gunneridae</taxon>
        <taxon>Pentapetalae</taxon>
        <taxon>rosids</taxon>
        <taxon>fabids</taxon>
        <taxon>Malpighiales</taxon>
        <taxon>Salicaceae</taxon>
        <taxon>Saliceae</taxon>
        <taxon>Salix</taxon>
    </lineage>
</organism>
<evidence type="ECO:0000313" key="1">
    <source>
        <dbReference type="EMBL" id="VFU65848.1"/>
    </source>
</evidence>
<gene>
    <name evidence="1" type="ORF">SVIM_LOCUS506948</name>
</gene>
<sequence length="61" mass="7299">MDGVLRFDIRWYLHEISLKQELDILYEDLVETNDMTKAWLKVEPKDGHYHVILEITPDISI</sequence>
<proteinExistence type="predicted"/>
<dbReference type="EMBL" id="CAADRP010002307">
    <property type="protein sequence ID" value="VFU65848.1"/>
    <property type="molecule type" value="Genomic_DNA"/>
</dbReference>
<name>A0A6N2NLM6_SALVM</name>
<reference evidence="1" key="1">
    <citation type="submission" date="2019-03" db="EMBL/GenBank/DDBJ databases">
        <authorList>
            <person name="Mank J."/>
            <person name="Almeida P."/>
        </authorList>
    </citation>
    <scope>NUCLEOTIDE SEQUENCE</scope>
    <source>
        <strain evidence="1">78183</strain>
    </source>
</reference>